<protein>
    <submittedName>
        <fullName evidence="1">Uncharacterized protein</fullName>
    </submittedName>
</protein>
<comment type="caution">
    <text evidence="1">The sequence shown here is derived from an EMBL/GenBank/DDBJ whole genome shotgun (WGS) entry which is preliminary data.</text>
</comment>
<dbReference type="AlphaFoldDB" id="A0A645EG02"/>
<reference evidence="1" key="1">
    <citation type="submission" date="2019-08" db="EMBL/GenBank/DDBJ databases">
        <authorList>
            <person name="Kucharzyk K."/>
            <person name="Murdoch R.W."/>
            <person name="Higgins S."/>
            <person name="Loffler F."/>
        </authorList>
    </citation>
    <scope>NUCLEOTIDE SEQUENCE</scope>
</reference>
<evidence type="ECO:0000313" key="1">
    <source>
        <dbReference type="EMBL" id="MPN00965.1"/>
    </source>
</evidence>
<name>A0A645EG02_9ZZZZ</name>
<gene>
    <name evidence="1" type="ORF">SDC9_148163</name>
</gene>
<sequence>MQVARRDVRQCRFAVFRPVHRQASVARVRDVHGLKNPANGRKQPRAALLRAVQHQLRRNVCLGEHPREFVKRQHRVHRTVLRLVFFGEAGTDEHCLCVGNSPLDILAVRNHRRHDRR</sequence>
<proteinExistence type="predicted"/>
<accession>A0A645EG02</accession>
<dbReference type="EMBL" id="VSSQ01046996">
    <property type="protein sequence ID" value="MPN00965.1"/>
    <property type="molecule type" value="Genomic_DNA"/>
</dbReference>
<organism evidence="1">
    <name type="scientific">bioreactor metagenome</name>
    <dbReference type="NCBI Taxonomy" id="1076179"/>
    <lineage>
        <taxon>unclassified sequences</taxon>
        <taxon>metagenomes</taxon>
        <taxon>ecological metagenomes</taxon>
    </lineage>
</organism>